<keyword evidence="2" id="KW-0449">Lipoprotein</keyword>
<dbReference type="OrthoDB" id="320135at2"/>
<evidence type="ECO:0000313" key="2">
    <source>
        <dbReference type="EMBL" id="EOQ88564.1"/>
    </source>
</evidence>
<dbReference type="PROSITE" id="PS51257">
    <property type="entry name" value="PROKAR_LIPOPROTEIN"/>
    <property type="match status" value="1"/>
</dbReference>
<organism evidence="2 3">
    <name type="scientific">Leptospira yanagawae serovar Saopaulo str. Sao Paulo = ATCC 700523</name>
    <dbReference type="NCBI Taxonomy" id="1249483"/>
    <lineage>
        <taxon>Bacteria</taxon>
        <taxon>Pseudomonadati</taxon>
        <taxon>Spirochaetota</taxon>
        <taxon>Spirochaetia</taxon>
        <taxon>Leptospirales</taxon>
        <taxon>Leptospiraceae</taxon>
        <taxon>Leptospira</taxon>
    </lineage>
</organism>
<dbReference type="STRING" id="1249483.LEP1GSC202_2763"/>
<gene>
    <name evidence="2" type="ORF">LEP1GSC202_2763</name>
</gene>
<keyword evidence="1" id="KW-1133">Transmembrane helix</keyword>
<keyword evidence="1" id="KW-0812">Transmembrane</keyword>
<evidence type="ECO:0000313" key="3">
    <source>
        <dbReference type="Proteomes" id="UP000013996"/>
    </source>
</evidence>
<comment type="caution">
    <text evidence="2">The sequence shown here is derived from an EMBL/GenBank/DDBJ whole genome shotgun (WGS) entry which is preliminary data.</text>
</comment>
<accession>A0A5E8HBI1</accession>
<proteinExistence type="predicted"/>
<dbReference type="EMBL" id="AOGX02000016">
    <property type="protein sequence ID" value="EOQ88564.1"/>
    <property type="molecule type" value="Genomic_DNA"/>
</dbReference>
<protein>
    <submittedName>
        <fullName evidence="2">Putative lipoprotein</fullName>
    </submittedName>
</protein>
<feature type="transmembrane region" description="Helical" evidence="1">
    <location>
        <begin position="336"/>
        <end position="360"/>
    </location>
</feature>
<sequence length="373" mass="42253">MKYGIVFTLSLTLFLSGCEKKDKDSYLWLFALLNSSPSELNSLPPEDPTPNPENNTPTKIHISIITASESKELCPNYGGIFIQYKKGSDTTCPVNNWAPSCVSYLYHPDGVIKLIDARSFVGLSFPDDLEMPSILFPSNHLSNMICFKQMIPPDNNHVNLYSFQVQAIKKNQFVCEGRWNETQCIDSFPIFGNAEFLMPKEFPILSSDGDGHAGSQTLKLKYISEDNLYTNCTYFGNEHRKIEGFTWNAYIAGNGNLGEGLGSCSQCSSNYCEFIDPTSGQEIKQDPERMFPIPYGSIVSVKKEIVLHVNKGQGPGKHSVFWNLQGFQQWSNQSKLLLLFSNSNVLFIFILPALITFLMFMKQYWKRKMKLKR</sequence>
<keyword evidence="1" id="KW-0472">Membrane</keyword>
<evidence type="ECO:0000256" key="1">
    <source>
        <dbReference type="SAM" id="Phobius"/>
    </source>
</evidence>
<dbReference type="RefSeq" id="WP_015677643.1">
    <property type="nucleotide sequence ID" value="NZ_AOGX02000016.1"/>
</dbReference>
<dbReference type="Proteomes" id="UP000013996">
    <property type="component" value="Unassembled WGS sequence"/>
</dbReference>
<name>A0A5E8HBI1_9LEPT</name>
<dbReference type="AlphaFoldDB" id="A0A5E8HBI1"/>
<reference evidence="2 3" key="1">
    <citation type="submission" date="2013-04" db="EMBL/GenBank/DDBJ databases">
        <authorList>
            <person name="Harkins D.M."/>
            <person name="Durkin A.S."/>
            <person name="Brinkac L.M."/>
            <person name="Haft D.H."/>
            <person name="Selengut J.D."/>
            <person name="Sanka R."/>
            <person name="DePew J."/>
            <person name="Purushe J."/>
            <person name="Hartskeerl R.A."/>
            <person name="Ahmed A."/>
            <person name="van der Linden H."/>
            <person name="Goris M.G.A."/>
            <person name="Vinetz J.M."/>
            <person name="Sutton G.G."/>
            <person name="Nierman W.C."/>
            <person name="Fouts D.E."/>
        </authorList>
    </citation>
    <scope>NUCLEOTIDE SEQUENCE [LARGE SCALE GENOMIC DNA]</scope>
    <source>
        <strain evidence="2 3">Sao Paulo</strain>
    </source>
</reference>